<dbReference type="PANTHER" id="PTHR41299">
    <property type="entry name" value="THIAMINE PYROPHOSPHOKINASE"/>
    <property type="match status" value="1"/>
</dbReference>
<keyword evidence="3 7" id="KW-0418">Kinase</keyword>
<dbReference type="InterPro" id="IPR007373">
    <property type="entry name" value="Thiamin_PyroPKinase_B1-bd"/>
</dbReference>
<keyword evidence="1" id="KW-0808">Transferase</keyword>
<dbReference type="GO" id="GO:0004788">
    <property type="term" value="F:thiamine diphosphokinase activity"/>
    <property type="evidence" value="ECO:0007669"/>
    <property type="project" value="UniProtKB-UniRule"/>
</dbReference>
<gene>
    <name evidence="7" type="ORF">BDK89_1077</name>
</gene>
<evidence type="ECO:0000313" key="7">
    <source>
        <dbReference type="EMBL" id="TDT15506.1"/>
    </source>
</evidence>
<dbReference type="InterPro" id="IPR053149">
    <property type="entry name" value="TPK"/>
</dbReference>
<sequence>MNETVVVVTGAAPLDADAVAHIPPNAIVIAADGALDHALAAGVTPAALVGDLDSISADGLAWAEAHTTIERHDPAKDLTDTELALAMALSFAPARVVLIAGPGDRLDHTFTAIGALGAPGLTGVPVLEGWWGAQRFHVLHGPGRIHLVTEPGATISLVATHGRCTGVSITGAEWPLHDAELAPLVGHGVSNVTTGADTEVTVSTGVLTIFSHPPATTKELP</sequence>
<feature type="domain" description="Thiamin pyrophosphokinase thiamin-binding" evidence="6">
    <location>
        <begin position="143"/>
        <end position="207"/>
    </location>
</feature>
<evidence type="ECO:0000256" key="5">
    <source>
        <dbReference type="NCBIfam" id="TIGR01378"/>
    </source>
</evidence>
<dbReference type="InterPro" id="IPR006282">
    <property type="entry name" value="Thi_PPkinase"/>
</dbReference>
<dbReference type="Proteomes" id="UP000294558">
    <property type="component" value="Unassembled WGS sequence"/>
</dbReference>
<evidence type="ECO:0000259" key="6">
    <source>
        <dbReference type="SMART" id="SM00983"/>
    </source>
</evidence>
<dbReference type="AlphaFoldDB" id="A0A4R7HZ24"/>
<evidence type="ECO:0000256" key="4">
    <source>
        <dbReference type="ARBA" id="ARBA00022840"/>
    </source>
</evidence>
<dbReference type="GO" id="GO:0030975">
    <property type="term" value="F:thiamine binding"/>
    <property type="evidence" value="ECO:0007669"/>
    <property type="project" value="InterPro"/>
</dbReference>
<protein>
    <recommendedName>
        <fullName evidence="5">Thiamine diphosphokinase</fullName>
        <ecNumber evidence="5">2.7.6.2</ecNumber>
    </recommendedName>
</protein>
<dbReference type="PANTHER" id="PTHR41299:SF1">
    <property type="entry name" value="THIAMINE PYROPHOSPHOKINASE"/>
    <property type="match status" value="1"/>
</dbReference>
<dbReference type="InterPro" id="IPR007371">
    <property type="entry name" value="TPK_catalytic"/>
</dbReference>
<dbReference type="Pfam" id="PF04263">
    <property type="entry name" value="TPK_catalytic"/>
    <property type="match status" value="1"/>
</dbReference>
<dbReference type="OrthoDB" id="9804377at2"/>
<keyword evidence="8" id="KW-1185">Reference proteome</keyword>
<name>A0A4R7HZ24_9ACTN</name>
<keyword evidence="4" id="KW-0067">ATP-binding</keyword>
<dbReference type="EC" id="2.7.6.2" evidence="5"/>
<dbReference type="GO" id="GO:0016301">
    <property type="term" value="F:kinase activity"/>
    <property type="evidence" value="ECO:0007669"/>
    <property type="project" value="UniProtKB-KW"/>
</dbReference>
<dbReference type="Gene3D" id="3.40.50.10240">
    <property type="entry name" value="Thiamin pyrophosphokinase, catalytic domain"/>
    <property type="match status" value="1"/>
</dbReference>
<dbReference type="SUPFAM" id="SSF63999">
    <property type="entry name" value="Thiamin pyrophosphokinase, catalytic domain"/>
    <property type="match status" value="1"/>
</dbReference>
<evidence type="ECO:0000256" key="2">
    <source>
        <dbReference type="ARBA" id="ARBA00022741"/>
    </source>
</evidence>
<dbReference type="Pfam" id="PF04265">
    <property type="entry name" value="TPK_B1_binding"/>
    <property type="match status" value="1"/>
</dbReference>
<dbReference type="GO" id="GO:0005524">
    <property type="term" value="F:ATP binding"/>
    <property type="evidence" value="ECO:0007669"/>
    <property type="project" value="UniProtKB-KW"/>
</dbReference>
<dbReference type="InterPro" id="IPR036759">
    <property type="entry name" value="TPK_catalytic_sf"/>
</dbReference>
<dbReference type="GO" id="GO:0006772">
    <property type="term" value="P:thiamine metabolic process"/>
    <property type="evidence" value="ECO:0007669"/>
    <property type="project" value="UniProtKB-UniRule"/>
</dbReference>
<keyword evidence="2" id="KW-0547">Nucleotide-binding</keyword>
<evidence type="ECO:0000313" key="8">
    <source>
        <dbReference type="Proteomes" id="UP000294558"/>
    </source>
</evidence>
<dbReference type="EMBL" id="SOAU01000001">
    <property type="protein sequence ID" value="TDT15506.1"/>
    <property type="molecule type" value="Genomic_DNA"/>
</dbReference>
<dbReference type="NCBIfam" id="TIGR01378">
    <property type="entry name" value="thi_PPkinase"/>
    <property type="match status" value="1"/>
</dbReference>
<dbReference type="GO" id="GO:0009229">
    <property type="term" value="P:thiamine diphosphate biosynthetic process"/>
    <property type="evidence" value="ECO:0007669"/>
    <property type="project" value="InterPro"/>
</dbReference>
<evidence type="ECO:0000256" key="3">
    <source>
        <dbReference type="ARBA" id="ARBA00022777"/>
    </source>
</evidence>
<evidence type="ECO:0000256" key="1">
    <source>
        <dbReference type="ARBA" id="ARBA00022679"/>
    </source>
</evidence>
<dbReference type="InterPro" id="IPR036371">
    <property type="entry name" value="TPK_B1-bd_sf"/>
</dbReference>
<comment type="caution">
    <text evidence="7">The sequence shown here is derived from an EMBL/GenBank/DDBJ whole genome shotgun (WGS) entry which is preliminary data.</text>
</comment>
<dbReference type="RefSeq" id="WP_133867948.1">
    <property type="nucleotide sequence ID" value="NZ_JAVJPS010000004.1"/>
</dbReference>
<reference evidence="7 8" key="1">
    <citation type="submission" date="2019-03" db="EMBL/GenBank/DDBJ databases">
        <title>Sequencing the genomes of 1000 actinobacteria strains.</title>
        <authorList>
            <person name="Klenk H.-P."/>
        </authorList>
    </citation>
    <scope>NUCLEOTIDE SEQUENCE [LARGE SCALE GENOMIC DNA]</scope>
    <source>
        <strain evidence="7 8">DSM 18936</strain>
    </source>
</reference>
<dbReference type="CDD" id="cd07995">
    <property type="entry name" value="TPK"/>
    <property type="match status" value="1"/>
</dbReference>
<organism evidence="7 8">
    <name type="scientific">Ilumatobacter fluminis</name>
    <dbReference type="NCBI Taxonomy" id="467091"/>
    <lineage>
        <taxon>Bacteria</taxon>
        <taxon>Bacillati</taxon>
        <taxon>Actinomycetota</taxon>
        <taxon>Acidimicrobiia</taxon>
        <taxon>Acidimicrobiales</taxon>
        <taxon>Ilumatobacteraceae</taxon>
        <taxon>Ilumatobacter</taxon>
    </lineage>
</organism>
<dbReference type="SUPFAM" id="SSF63862">
    <property type="entry name" value="Thiamin pyrophosphokinase, substrate-binding domain"/>
    <property type="match status" value="1"/>
</dbReference>
<dbReference type="SMART" id="SM00983">
    <property type="entry name" value="TPK_B1_binding"/>
    <property type="match status" value="1"/>
</dbReference>
<accession>A0A4R7HZ24</accession>
<proteinExistence type="predicted"/>